<dbReference type="InterPro" id="IPR001387">
    <property type="entry name" value="Cro/C1-type_HTH"/>
</dbReference>
<dbReference type="EMBL" id="JACHLJ010000008">
    <property type="protein sequence ID" value="MBB5773183.1"/>
    <property type="molecule type" value="Genomic_DNA"/>
</dbReference>
<evidence type="ECO:0000256" key="1">
    <source>
        <dbReference type="ARBA" id="ARBA00023125"/>
    </source>
</evidence>
<evidence type="ECO:0000313" key="3">
    <source>
        <dbReference type="EMBL" id="MBB5773183.1"/>
    </source>
</evidence>
<dbReference type="InterPro" id="IPR010982">
    <property type="entry name" value="Lambda_DNA-bd_dom_sf"/>
</dbReference>
<sequence>MADWISGTVALYANMPVSVASELDLQIGHAVRSRREKAGLTQADLGRAIGVTFQQVQKYERGANRVSAAAMIRIADALGCHVADLYDDPDPSGRSASERAILKLWAKLHQPERDAVTSLIREFTKRQ</sequence>
<accession>A0A7W9FX75</accession>
<name>A0A7W9FX75_BREVE</name>
<keyword evidence="1" id="KW-0238">DNA-binding</keyword>
<evidence type="ECO:0000259" key="2">
    <source>
        <dbReference type="PROSITE" id="PS50943"/>
    </source>
</evidence>
<reference evidence="3 4" key="1">
    <citation type="submission" date="2020-08" db="EMBL/GenBank/DDBJ databases">
        <title>Functional genomics of gut bacteria from endangered species of beetles.</title>
        <authorList>
            <person name="Carlos-Shanley C."/>
        </authorList>
    </citation>
    <scope>NUCLEOTIDE SEQUENCE [LARGE SCALE GENOMIC DNA]</scope>
    <source>
        <strain evidence="3 4">S00192</strain>
    </source>
</reference>
<dbReference type="GO" id="GO:0003677">
    <property type="term" value="F:DNA binding"/>
    <property type="evidence" value="ECO:0007669"/>
    <property type="project" value="UniProtKB-KW"/>
</dbReference>
<dbReference type="Gene3D" id="1.10.260.40">
    <property type="entry name" value="lambda repressor-like DNA-binding domains"/>
    <property type="match status" value="1"/>
</dbReference>
<gene>
    <name evidence="3" type="ORF">HNP47_003208</name>
</gene>
<organism evidence="3 4">
    <name type="scientific">Brevundimonas vesicularis</name>
    <name type="common">Pseudomonas vesicularis</name>
    <dbReference type="NCBI Taxonomy" id="41276"/>
    <lineage>
        <taxon>Bacteria</taxon>
        <taxon>Pseudomonadati</taxon>
        <taxon>Pseudomonadota</taxon>
        <taxon>Alphaproteobacteria</taxon>
        <taxon>Caulobacterales</taxon>
        <taxon>Caulobacteraceae</taxon>
        <taxon>Brevundimonas</taxon>
    </lineage>
</organism>
<dbReference type="RefSeq" id="WP_184280326.1">
    <property type="nucleotide sequence ID" value="NZ_JACHLJ010000008.1"/>
</dbReference>
<dbReference type="PROSITE" id="PS50943">
    <property type="entry name" value="HTH_CROC1"/>
    <property type="match status" value="1"/>
</dbReference>
<dbReference type="SUPFAM" id="SSF47413">
    <property type="entry name" value="lambda repressor-like DNA-binding domains"/>
    <property type="match status" value="1"/>
</dbReference>
<dbReference type="AlphaFoldDB" id="A0A7W9FX75"/>
<dbReference type="CDD" id="cd00093">
    <property type="entry name" value="HTH_XRE"/>
    <property type="match status" value="1"/>
</dbReference>
<dbReference type="PANTHER" id="PTHR46558">
    <property type="entry name" value="TRACRIPTIONAL REGULATORY PROTEIN-RELATED-RELATED"/>
    <property type="match status" value="1"/>
</dbReference>
<protein>
    <submittedName>
        <fullName evidence="3">Transcriptional regulator with XRE-family HTH domain</fullName>
    </submittedName>
</protein>
<comment type="caution">
    <text evidence="3">The sequence shown here is derived from an EMBL/GenBank/DDBJ whole genome shotgun (WGS) entry which is preliminary data.</text>
</comment>
<dbReference type="Pfam" id="PF01381">
    <property type="entry name" value="HTH_3"/>
    <property type="match status" value="1"/>
</dbReference>
<dbReference type="SMART" id="SM00530">
    <property type="entry name" value="HTH_XRE"/>
    <property type="match status" value="1"/>
</dbReference>
<dbReference type="Proteomes" id="UP000556201">
    <property type="component" value="Unassembled WGS sequence"/>
</dbReference>
<dbReference type="PANTHER" id="PTHR46558:SF4">
    <property type="entry name" value="DNA-BIDING PHAGE PROTEIN"/>
    <property type="match status" value="1"/>
</dbReference>
<feature type="domain" description="HTH cro/C1-type" evidence="2">
    <location>
        <begin position="31"/>
        <end position="85"/>
    </location>
</feature>
<proteinExistence type="predicted"/>
<evidence type="ECO:0000313" key="4">
    <source>
        <dbReference type="Proteomes" id="UP000556201"/>
    </source>
</evidence>